<feature type="domain" description="MoaF-like" evidence="2">
    <location>
        <begin position="31"/>
        <end position="114"/>
    </location>
</feature>
<accession>A0A7K3WJD2</accession>
<dbReference type="Gene3D" id="2.40.128.20">
    <property type="match status" value="1"/>
</dbReference>
<gene>
    <name evidence="3" type="ORF">G1H19_21815</name>
</gene>
<evidence type="ECO:0000313" key="4">
    <source>
        <dbReference type="Proteomes" id="UP000470470"/>
    </source>
</evidence>
<comment type="caution">
    <text evidence="3">The sequence shown here is derived from an EMBL/GenBank/DDBJ whole genome shotgun (WGS) entry which is preliminary data.</text>
</comment>
<evidence type="ECO:0000259" key="2">
    <source>
        <dbReference type="Pfam" id="PF22036"/>
    </source>
</evidence>
<evidence type="ECO:0000256" key="1">
    <source>
        <dbReference type="SAM" id="MobiDB-lite"/>
    </source>
</evidence>
<proteinExistence type="predicted"/>
<organism evidence="3 4">
    <name type="scientific">Goekera deserti</name>
    <dbReference type="NCBI Taxonomy" id="2497753"/>
    <lineage>
        <taxon>Bacteria</taxon>
        <taxon>Bacillati</taxon>
        <taxon>Actinomycetota</taxon>
        <taxon>Actinomycetes</taxon>
        <taxon>Geodermatophilales</taxon>
        <taxon>Geodermatophilaceae</taxon>
        <taxon>Goekera</taxon>
    </lineage>
</organism>
<evidence type="ECO:0000313" key="3">
    <source>
        <dbReference type="EMBL" id="NEL56608.1"/>
    </source>
</evidence>
<sequence length="141" mass="15065">MTSPDAAPHPTASLPPQEDHVDGPSSTALAGAVLEYRYTRGTRYRLSFDHDGHVTFAELDAAPGGLPAPVLDYRARELRPGLVLVHWIVKPAAIHVTLAVDLTAGTVYAAAMMPPNRWEFWDSGVIDSVTRVAADGTPLPG</sequence>
<dbReference type="Proteomes" id="UP000470470">
    <property type="component" value="Unassembled WGS sequence"/>
</dbReference>
<dbReference type="InterPro" id="IPR053892">
    <property type="entry name" value="MoaF-like"/>
</dbReference>
<feature type="region of interest" description="Disordered" evidence="1">
    <location>
        <begin position="1"/>
        <end position="25"/>
    </location>
</feature>
<reference evidence="3 4" key="1">
    <citation type="submission" date="2020-02" db="EMBL/GenBank/DDBJ databases">
        <title>The whole genome sequence of CPCC 205119.</title>
        <authorList>
            <person name="Jiang Z."/>
        </authorList>
    </citation>
    <scope>NUCLEOTIDE SEQUENCE [LARGE SCALE GENOMIC DNA]</scope>
    <source>
        <strain evidence="3 4">CPCC 205119</strain>
    </source>
</reference>
<dbReference type="RefSeq" id="WP_152731462.1">
    <property type="nucleotide sequence ID" value="NZ_JAABOZ010000008.1"/>
</dbReference>
<name>A0A7K3WJD2_9ACTN</name>
<dbReference type="Pfam" id="PF22036">
    <property type="entry name" value="MoaF_like"/>
    <property type="match status" value="1"/>
</dbReference>
<dbReference type="AlphaFoldDB" id="A0A7K3WJD2"/>
<dbReference type="EMBL" id="JAAGWK010000038">
    <property type="protein sequence ID" value="NEL56608.1"/>
    <property type="molecule type" value="Genomic_DNA"/>
</dbReference>
<dbReference type="InterPro" id="IPR012674">
    <property type="entry name" value="Calycin"/>
</dbReference>
<keyword evidence="4" id="KW-1185">Reference proteome</keyword>
<protein>
    <recommendedName>
        <fullName evidence="2">MoaF-like domain-containing protein</fullName>
    </recommendedName>
</protein>